<accession>A0A517M2Y8</accession>
<dbReference type="RefSeq" id="WP_145346826.1">
    <property type="nucleotide sequence ID" value="NZ_CP036261.1"/>
</dbReference>
<evidence type="ECO:0000313" key="2">
    <source>
        <dbReference type="Proteomes" id="UP000319557"/>
    </source>
</evidence>
<organism evidence="1 2">
    <name type="scientific">Rosistilla ulvae</name>
    <dbReference type="NCBI Taxonomy" id="1930277"/>
    <lineage>
        <taxon>Bacteria</taxon>
        <taxon>Pseudomonadati</taxon>
        <taxon>Planctomycetota</taxon>
        <taxon>Planctomycetia</taxon>
        <taxon>Pirellulales</taxon>
        <taxon>Pirellulaceae</taxon>
        <taxon>Rosistilla</taxon>
    </lineage>
</organism>
<sequence>MLQRHLALTLLDECTGRDIWPVEHCRSRGVPEAWIEELADALESSFRNDRDTIYVDGTPTNQFHGIRDVDLAIRLGKELGIDVHRATSLAISRPGIVQAIKEAVEEG</sequence>
<gene>
    <name evidence="1" type="ORF">EC9_34320</name>
</gene>
<evidence type="ECO:0000313" key="1">
    <source>
        <dbReference type="EMBL" id="QDS89235.1"/>
    </source>
</evidence>
<dbReference type="Proteomes" id="UP000319557">
    <property type="component" value="Chromosome"/>
</dbReference>
<reference evidence="1 2" key="1">
    <citation type="submission" date="2019-02" db="EMBL/GenBank/DDBJ databases">
        <title>Deep-cultivation of Planctomycetes and their phenomic and genomic characterization uncovers novel biology.</title>
        <authorList>
            <person name="Wiegand S."/>
            <person name="Jogler M."/>
            <person name="Boedeker C."/>
            <person name="Pinto D."/>
            <person name="Vollmers J."/>
            <person name="Rivas-Marin E."/>
            <person name="Kohn T."/>
            <person name="Peeters S.H."/>
            <person name="Heuer A."/>
            <person name="Rast P."/>
            <person name="Oberbeckmann S."/>
            <person name="Bunk B."/>
            <person name="Jeske O."/>
            <person name="Meyerdierks A."/>
            <person name="Storesund J.E."/>
            <person name="Kallscheuer N."/>
            <person name="Luecker S."/>
            <person name="Lage O.M."/>
            <person name="Pohl T."/>
            <person name="Merkel B.J."/>
            <person name="Hornburger P."/>
            <person name="Mueller R.-W."/>
            <person name="Bruemmer F."/>
            <person name="Labrenz M."/>
            <person name="Spormann A.M."/>
            <person name="Op den Camp H."/>
            <person name="Overmann J."/>
            <person name="Amann R."/>
            <person name="Jetten M.S.M."/>
            <person name="Mascher T."/>
            <person name="Medema M.H."/>
            <person name="Devos D.P."/>
            <person name="Kaster A.-K."/>
            <person name="Ovreas L."/>
            <person name="Rohde M."/>
            <person name="Galperin M.Y."/>
            <person name="Jogler C."/>
        </authorList>
    </citation>
    <scope>NUCLEOTIDE SEQUENCE [LARGE SCALE GENOMIC DNA]</scope>
    <source>
        <strain evidence="1 2">EC9</strain>
    </source>
</reference>
<dbReference type="EMBL" id="CP036261">
    <property type="protein sequence ID" value="QDS89235.1"/>
    <property type="molecule type" value="Genomic_DNA"/>
</dbReference>
<protein>
    <submittedName>
        <fullName evidence="1">Uncharacterized protein</fullName>
    </submittedName>
</protein>
<dbReference type="OrthoDB" id="292234at2"/>
<name>A0A517M2Y8_9BACT</name>
<dbReference type="AlphaFoldDB" id="A0A517M2Y8"/>
<keyword evidence="2" id="KW-1185">Reference proteome</keyword>
<dbReference type="KEGG" id="ruv:EC9_34320"/>
<proteinExistence type="predicted"/>